<feature type="transmembrane region" description="Helical" evidence="1">
    <location>
        <begin position="61"/>
        <end position="82"/>
    </location>
</feature>
<name>A0A218P5I8_9EURY</name>
<dbReference type="KEGG" id="tpaf:A3L08_01195"/>
<keyword evidence="1" id="KW-0812">Transmembrane</keyword>
<organism evidence="2 3">
    <name type="scientific">Thermococcus pacificus</name>
    <dbReference type="NCBI Taxonomy" id="71998"/>
    <lineage>
        <taxon>Archaea</taxon>
        <taxon>Methanobacteriati</taxon>
        <taxon>Methanobacteriota</taxon>
        <taxon>Thermococci</taxon>
        <taxon>Thermococcales</taxon>
        <taxon>Thermococcaceae</taxon>
        <taxon>Thermococcus</taxon>
    </lineage>
</organism>
<feature type="transmembrane region" description="Helical" evidence="1">
    <location>
        <begin position="32"/>
        <end position="49"/>
    </location>
</feature>
<dbReference type="Proteomes" id="UP000197418">
    <property type="component" value="Chromosome"/>
</dbReference>
<evidence type="ECO:0000313" key="2">
    <source>
        <dbReference type="EMBL" id="ASJ06042.1"/>
    </source>
</evidence>
<dbReference type="RefSeq" id="WP_088853304.1">
    <property type="nucleotide sequence ID" value="NZ_CP015102.1"/>
</dbReference>
<evidence type="ECO:0000256" key="1">
    <source>
        <dbReference type="SAM" id="Phobius"/>
    </source>
</evidence>
<keyword evidence="1" id="KW-1133">Transmembrane helix</keyword>
<protein>
    <submittedName>
        <fullName evidence="2">Uncharacterized protein</fullName>
    </submittedName>
</protein>
<gene>
    <name evidence="2" type="ORF">A3L08_01195</name>
</gene>
<reference evidence="2 3" key="1">
    <citation type="submission" date="2016-04" db="EMBL/GenBank/DDBJ databases">
        <title>Complete genome sequence of Thermococcus pacificus type strain P4.</title>
        <authorList>
            <person name="Oger P.M."/>
        </authorList>
    </citation>
    <scope>NUCLEOTIDE SEQUENCE [LARGE SCALE GENOMIC DNA]</scope>
    <source>
        <strain evidence="2 3">P-4</strain>
    </source>
</reference>
<keyword evidence="1" id="KW-0472">Membrane</keyword>
<keyword evidence="3" id="KW-1185">Reference proteome</keyword>
<dbReference type="OrthoDB" id="102566at2157"/>
<proteinExistence type="predicted"/>
<sequence>MMEILLVAVTIALSLVLAGISSVAYRKSHLRPALYLLIAFLIFALKKVIEALKLASWIEKDVGLVTGVLEAAVLVLLLLSLWRR</sequence>
<dbReference type="AlphaFoldDB" id="A0A218P5I8"/>
<evidence type="ECO:0000313" key="3">
    <source>
        <dbReference type="Proteomes" id="UP000197418"/>
    </source>
</evidence>
<dbReference type="GeneID" id="33314843"/>
<accession>A0A218P5I8</accession>
<dbReference type="EMBL" id="CP015102">
    <property type="protein sequence ID" value="ASJ06042.1"/>
    <property type="molecule type" value="Genomic_DNA"/>
</dbReference>